<organism evidence="3 4">
    <name type="scientific">Sneathiella marina</name>
    <dbReference type="NCBI Taxonomy" id="2950108"/>
    <lineage>
        <taxon>Bacteria</taxon>
        <taxon>Pseudomonadati</taxon>
        <taxon>Pseudomonadota</taxon>
        <taxon>Alphaproteobacteria</taxon>
        <taxon>Sneathiellales</taxon>
        <taxon>Sneathiellaceae</taxon>
        <taxon>Sneathiella</taxon>
    </lineage>
</organism>
<dbReference type="InterPro" id="IPR036928">
    <property type="entry name" value="AS_sf"/>
</dbReference>
<evidence type="ECO:0000313" key="4">
    <source>
        <dbReference type="Proteomes" id="UP001056291"/>
    </source>
</evidence>
<dbReference type="Proteomes" id="UP001056291">
    <property type="component" value="Chromosome"/>
</dbReference>
<dbReference type="Gene3D" id="3.90.1300.10">
    <property type="entry name" value="Amidase signature (AS) domain"/>
    <property type="match status" value="1"/>
</dbReference>
<dbReference type="Pfam" id="PF01425">
    <property type="entry name" value="Amidase"/>
    <property type="match status" value="1"/>
</dbReference>
<comment type="similarity">
    <text evidence="1">Belongs to the amidase family.</text>
</comment>
<dbReference type="InterPro" id="IPR023631">
    <property type="entry name" value="Amidase_dom"/>
</dbReference>
<accession>A0ABY4W8G9</accession>
<keyword evidence="4" id="KW-1185">Reference proteome</keyword>
<dbReference type="InterPro" id="IPR000120">
    <property type="entry name" value="Amidase"/>
</dbReference>
<proteinExistence type="inferred from homology"/>
<evidence type="ECO:0000256" key="1">
    <source>
        <dbReference type="ARBA" id="ARBA00009199"/>
    </source>
</evidence>
<dbReference type="PANTHER" id="PTHR11895:SF7">
    <property type="entry name" value="GLUTAMYL-TRNA(GLN) AMIDOTRANSFERASE SUBUNIT A, MITOCHONDRIAL"/>
    <property type="match status" value="1"/>
</dbReference>
<reference evidence="3" key="1">
    <citation type="submission" date="2022-06" db="EMBL/GenBank/DDBJ databases">
        <title>Sneathiella actinostolidae sp. nov., isolated from a sea anemonein the Western Pacific Ocean.</title>
        <authorList>
            <person name="Wei M.J."/>
        </authorList>
    </citation>
    <scope>NUCLEOTIDE SEQUENCE</scope>
    <source>
        <strain evidence="3">PHK-P5</strain>
    </source>
</reference>
<dbReference type="EMBL" id="CP098747">
    <property type="protein sequence ID" value="USG61564.1"/>
    <property type="molecule type" value="Genomic_DNA"/>
</dbReference>
<gene>
    <name evidence="3" type="ORF">NBZ79_01055</name>
</gene>
<name>A0ABY4W8G9_9PROT</name>
<evidence type="ECO:0000259" key="2">
    <source>
        <dbReference type="Pfam" id="PF01425"/>
    </source>
</evidence>
<feature type="domain" description="Amidase" evidence="2">
    <location>
        <begin position="27"/>
        <end position="440"/>
    </location>
</feature>
<dbReference type="RefSeq" id="WP_251934663.1">
    <property type="nucleotide sequence ID" value="NZ_CP098747.1"/>
</dbReference>
<dbReference type="PANTHER" id="PTHR11895">
    <property type="entry name" value="TRANSAMIDASE"/>
    <property type="match status" value="1"/>
</dbReference>
<protein>
    <submittedName>
        <fullName evidence="3">Amidase family protein</fullName>
    </submittedName>
</protein>
<evidence type="ECO:0000313" key="3">
    <source>
        <dbReference type="EMBL" id="USG61564.1"/>
    </source>
</evidence>
<sequence length="455" mass="47887">MTKAWHEMTALELGHLIGECAIDPIDLAQYFYDRIEKADPQKRIYVRLTKERALAEAAAASERAKNGTRRSPLDGVSISWKDLFDTAGVATEAGAPLLEGRIPSEDAECLKRATRAGLVCLGKTNMPDIAFSGIGVNAWTGTGPNPHDKTVDRVPGGSSAGAALSVAQGLAAAGIGSDTAGSVRIPASWCGITGLKVTHDVISLKGVVPLSYSQDTIGPLTKDIADANALYAILSGEPAADLQGVSLQGVRILRATSQFDELTDPSIMAKFKEGLALLEAAGAEVTEGPVQAFDDVIDLSAKQGSPAAIEACMMYGERLHANPDGMYAPITQRILAAENYSAVGITALFDGMKRLEQEYLEQTAGYDLVVGPTQPQHPPEIAPLLENVDAYLAATLMSISLTRLGNLLKLCATTLPCGKLDGLPVGMMLMAPAHHEGKLLRLSAAAENVLTSMNA</sequence>
<dbReference type="SUPFAM" id="SSF75304">
    <property type="entry name" value="Amidase signature (AS) enzymes"/>
    <property type="match status" value="1"/>
</dbReference>